<reference evidence="1 2" key="1">
    <citation type="journal article" date="2017" name="ISME J.">
        <title>Potential for microbial H2 and metal transformations associated with novel bacteria and archaea in deep terrestrial subsurface sediments.</title>
        <authorList>
            <person name="Hernsdorf A.W."/>
            <person name="Amano Y."/>
            <person name="Miyakawa K."/>
            <person name="Ise K."/>
            <person name="Suzuki Y."/>
            <person name="Anantharaman K."/>
            <person name="Probst A."/>
            <person name="Burstein D."/>
            <person name="Thomas B.C."/>
            <person name="Banfield J.F."/>
        </authorList>
    </citation>
    <scope>NUCLEOTIDE SEQUENCE [LARGE SCALE GENOMIC DNA]</scope>
    <source>
        <strain evidence="1">HGW-Falkowbacteria-1</strain>
    </source>
</reference>
<proteinExistence type="predicted"/>
<comment type="caution">
    <text evidence="1">The sequence shown here is derived from an EMBL/GenBank/DDBJ whole genome shotgun (WGS) entry which is preliminary data.</text>
</comment>
<gene>
    <name evidence="1" type="ORF">CVU82_02530</name>
</gene>
<evidence type="ECO:0000313" key="1">
    <source>
        <dbReference type="EMBL" id="PKM91448.1"/>
    </source>
</evidence>
<accession>A0A2N2E9U4</accession>
<dbReference type="Proteomes" id="UP000233517">
    <property type="component" value="Unassembled WGS sequence"/>
</dbReference>
<dbReference type="EMBL" id="PHAI01000002">
    <property type="protein sequence ID" value="PKM91448.1"/>
    <property type="molecule type" value="Genomic_DNA"/>
</dbReference>
<sequence>MGATGQDIGSGRNNTQTIVLNCSESGAAKKTDEYTDGFYTDWFLVSSKEALEFRKYRAQISYVRNYLWTSTEYSSDGAYTLRMDNSSLSNYGKINSLNFRPIRAIKYNKGIPTINIPSISNVTGNEATVSADITSQGASSVAERGFVWGLNPNPTINNSKLVVGSGSGEFSGQITGLNSITKYYVRAYAINNIMVQISIQEEALF</sequence>
<dbReference type="AlphaFoldDB" id="A0A2N2E9U4"/>
<protein>
    <recommendedName>
        <fullName evidence="3">Fibronectin type-III domain-containing protein</fullName>
    </recommendedName>
</protein>
<name>A0A2N2E9U4_9BACT</name>
<evidence type="ECO:0000313" key="2">
    <source>
        <dbReference type="Proteomes" id="UP000233517"/>
    </source>
</evidence>
<organism evidence="1 2">
    <name type="scientific">Candidatus Falkowbacteria bacterium HGW-Falkowbacteria-1</name>
    <dbReference type="NCBI Taxonomy" id="2013768"/>
    <lineage>
        <taxon>Bacteria</taxon>
        <taxon>Candidatus Falkowiibacteriota</taxon>
    </lineage>
</organism>
<evidence type="ECO:0008006" key="3">
    <source>
        <dbReference type="Google" id="ProtNLM"/>
    </source>
</evidence>